<dbReference type="Pfam" id="PF13564">
    <property type="entry name" value="DoxX_2"/>
    <property type="match status" value="1"/>
</dbReference>
<dbReference type="PANTHER" id="PTHR36974">
    <property type="entry name" value="MEMBRANE PROTEIN-RELATED"/>
    <property type="match status" value="1"/>
</dbReference>
<protein>
    <submittedName>
        <fullName evidence="6">DoxX-like family protein</fullName>
    </submittedName>
</protein>
<feature type="transmembrane region" description="Helical" evidence="5">
    <location>
        <begin position="99"/>
        <end position="117"/>
    </location>
</feature>
<dbReference type="AlphaFoldDB" id="A0A2M9XIG4"/>
<proteinExistence type="predicted"/>
<evidence type="ECO:0000313" key="7">
    <source>
        <dbReference type="Proteomes" id="UP000232196"/>
    </source>
</evidence>
<gene>
    <name evidence="6" type="ORF">CH357_02705</name>
</gene>
<keyword evidence="3 5" id="KW-1133">Transmembrane helix</keyword>
<feature type="transmembrane region" description="Helical" evidence="5">
    <location>
        <begin position="45"/>
        <end position="63"/>
    </location>
</feature>
<keyword evidence="2 5" id="KW-0812">Transmembrane</keyword>
<comment type="subcellular location">
    <subcellularLocation>
        <location evidence="1">Membrane</location>
        <topology evidence="1">Multi-pass membrane protein</topology>
    </subcellularLocation>
</comment>
<evidence type="ECO:0000313" key="6">
    <source>
        <dbReference type="EMBL" id="PJZ27476.1"/>
    </source>
</evidence>
<name>A0A2M9XIG4_9LEPT</name>
<feature type="transmembrane region" description="Helical" evidence="5">
    <location>
        <begin position="12"/>
        <end position="33"/>
    </location>
</feature>
<dbReference type="RefSeq" id="WP_100705210.1">
    <property type="nucleotide sequence ID" value="NZ_NPDL01000010.1"/>
</dbReference>
<keyword evidence="4 5" id="KW-0472">Membrane</keyword>
<organism evidence="6 7">
    <name type="scientific">Leptospira hartskeerlii</name>
    <dbReference type="NCBI Taxonomy" id="2023177"/>
    <lineage>
        <taxon>Bacteria</taxon>
        <taxon>Pseudomonadati</taxon>
        <taxon>Spirochaetota</taxon>
        <taxon>Spirochaetia</taxon>
        <taxon>Leptospirales</taxon>
        <taxon>Leptospiraceae</taxon>
        <taxon>Leptospira</taxon>
    </lineage>
</organism>
<dbReference type="EMBL" id="NPDN01000001">
    <property type="protein sequence ID" value="PJZ27476.1"/>
    <property type="molecule type" value="Genomic_DNA"/>
</dbReference>
<reference evidence="6 7" key="1">
    <citation type="submission" date="2017-07" db="EMBL/GenBank/DDBJ databases">
        <title>Leptospira spp. isolated from tropical soils.</title>
        <authorList>
            <person name="Thibeaux R."/>
            <person name="Iraola G."/>
            <person name="Ferres I."/>
            <person name="Bierque E."/>
            <person name="Girault D."/>
            <person name="Soupe-Gilbert M.-E."/>
            <person name="Picardeau M."/>
            <person name="Goarant C."/>
        </authorList>
    </citation>
    <scope>NUCLEOTIDE SEQUENCE [LARGE SCALE GENOMIC DNA]</scope>
    <source>
        <strain evidence="6 7">MCA1-C-A1</strain>
    </source>
</reference>
<dbReference type="InterPro" id="IPR032808">
    <property type="entry name" value="DoxX"/>
</dbReference>
<dbReference type="PANTHER" id="PTHR36974:SF1">
    <property type="entry name" value="DOXX FAMILY MEMBRANE PROTEIN"/>
    <property type="match status" value="1"/>
</dbReference>
<dbReference type="Proteomes" id="UP000232196">
    <property type="component" value="Unassembled WGS sequence"/>
</dbReference>
<feature type="transmembrane region" description="Helical" evidence="5">
    <location>
        <begin position="69"/>
        <end position="87"/>
    </location>
</feature>
<evidence type="ECO:0000256" key="5">
    <source>
        <dbReference type="SAM" id="Phobius"/>
    </source>
</evidence>
<dbReference type="GO" id="GO:0016020">
    <property type="term" value="C:membrane"/>
    <property type="evidence" value="ECO:0007669"/>
    <property type="project" value="UniProtKB-SubCell"/>
</dbReference>
<comment type="caution">
    <text evidence="6">The sequence shown here is derived from an EMBL/GenBank/DDBJ whole genome shotgun (WGS) entry which is preliminary data.</text>
</comment>
<sequence length="121" mass="13978">MENLDAKSISLWIMATIYTIAGILHFVIPKFYMRIMPPWIPYHKLLVQLSGIAEIALGLGLFFPQTKVLAAWGVVLLLIAVFPANVYHFQSRTRKDPPTWALLLRLPLQLLLIYWAYTFTY</sequence>
<keyword evidence="7" id="KW-1185">Reference proteome</keyword>
<evidence type="ECO:0000256" key="4">
    <source>
        <dbReference type="ARBA" id="ARBA00023136"/>
    </source>
</evidence>
<evidence type="ECO:0000256" key="3">
    <source>
        <dbReference type="ARBA" id="ARBA00022989"/>
    </source>
</evidence>
<evidence type="ECO:0000256" key="1">
    <source>
        <dbReference type="ARBA" id="ARBA00004141"/>
    </source>
</evidence>
<evidence type="ECO:0000256" key="2">
    <source>
        <dbReference type="ARBA" id="ARBA00022692"/>
    </source>
</evidence>
<dbReference type="OrthoDB" id="3267646at2"/>
<accession>A0A2M9XIG4</accession>